<comment type="caution">
    <text evidence="2">The sequence shown here is derived from an EMBL/GenBank/DDBJ whole genome shotgun (WGS) entry which is preliminary data.</text>
</comment>
<evidence type="ECO:0000259" key="1">
    <source>
        <dbReference type="Pfam" id="PF14630"/>
    </source>
</evidence>
<dbReference type="EMBL" id="JABANP010000581">
    <property type="protein sequence ID" value="KAF4680702.1"/>
    <property type="molecule type" value="Genomic_DNA"/>
</dbReference>
<dbReference type="AlphaFoldDB" id="A0A7J6N9X0"/>
<protein>
    <submittedName>
        <fullName evidence="2">Origin recognition complex subunit 5</fullName>
    </submittedName>
</protein>
<organism evidence="2 3">
    <name type="scientific">Perkinsus olseni</name>
    <name type="common">Perkinsus atlanticus</name>
    <dbReference type="NCBI Taxonomy" id="32597"/>
    <lineage>
        <taxon>Eukaryota</taxon>
        <taxon>Sar</taxon>
        <taxon>Alveolata</taxon>
        <taxon>Perkinsozoa</taxon>
        <taxon>Perkinsea</taxon>
        <taxon>Perkinsida</taxon>
        <taxon>Perkinsidae</taxon>
        <taxon>Perkinsus</taxon>
    </lineage>
</organism>
<gene>
    <name evidence="2" type="primary">ORC5_2</name>
    <name evidence="2" type="ORF">FOZ60_013100</name>
</gene>
<dbReference type="GO" id="GO:0005664">
    <property type="term" value="C:nuclear origin of replication recognition complex"/>
    <property type="evidence" value="ECO:0007669"/>
    <property type="project" value="TreeGrafter"/>
</dbReference>
<dbReference type="Pfam" id="PF14630">
    <property type="entry name" value="ORC5_C"/>
    <property type="match status" value="1"/>
</dbReference>
<dbReference type="OrthoDB" id="365981at2759"/>
<dbReference type="InterPro" id="IPR020796">
    <property type="entry name" value="ORC5"/>
</dbReference>
<reference evidence="2 3" key="1">
    <citation type="submission" date="2020-04" db="EMBL/GenBank/DDBJ databases">
        <title>Perkinsus olseni comparative genomics.</title>
        <authorList>
            <person name="Bogema D.R."/>
        </authorList>
    </citation>
    <scope>NUCLEOTIDE SEQUENCE [LARGE SCALE GENOMIC DNA]</scope>
    <source>
        <strain evidence="2">00978-12</strain>
    </source>
</reference>
<sequence length="330" mass="37343">MSKSKATTTVKWEPHLSYNARLLVLAGFLASHNPPSMDKRLFMMKTGRNSRATVTKMRNNQMAMDSIAVRPPKPFPLQRMLEIARYLHHGEMRMTADVFQEVRRLVHLRLLMTNGEPSIDAWMEGSVKLTTGLHAYPVVEELAASINANLTELFVVVKLSMMLVSGRRVLLGCSQVRFAASTATRTKAPRKRKAATGAGEHAEVEAVQEAAEPEAAKQTAYQVMSADLRQRVETAFLAEANRLKAEQIPVAKAIEIFYKTGIVHPKRWPVPEIVEELRYRGWSSGFHIKPTYYPQPPDLVNRESAIELAKWLRIVDRKKREIEAQNFANK</sequence>
<accession>A0A7J6N9X0</accession>
<dbReference type="InterPro" id="IPR047088">
    <property type="entry name" value="ORC5_C"/>
</dbReference>
<dbReference type="GO" id="GO:0003688">
    <property type="term" value="F:DNA replication origin binding"/>
    <property type="evidence" value="ECO:0007669"/>
    <property type="project" value="TreeGrafter"/>
</dbReference>
<feature type="domain" description="Origin recognition complex subunit 5 C-terminal" evidence="1">
    <location>
        <begin position="16"/>
        <end position="152"/>
    </location>
</feature>
<evidence type="ECO:0000313" key="3">
    <source>
        <dbReference type="Proteomes" id="UP000541610"/>
    </source>
</evidence>
<evidence type="ECO:0000313" key="2">
    <source>
        <dbReference type="EMBL" id="KAF4680702.1"/>
    </source>
</evidence>
<dbReference type="PANTHER" id="PTHR12705:SF0">
    <property type="entry name" value="ORIGIN RECOGNITION COMPLEX SUBUNIT 5"/>
    <property type="match status" value="1"/>
</dbReference>
<dbReference type="PANTHER" id="PTHR12705">
    <property type="entry name" value="ORIGIN RECOGNITION COMPLEX SUBUNIT 5"/>
    <property type="match status" value="1"/>
</dbReference>
<dbReference type="GO" id="GO:0006270">
    <property type="term" value="P:DNA replication initiation"/>
    <property type="evidence" value="ECO:0007669"/>
    <property type="project" value="TreeGrafter"/>
</dbReference>
<dbReference type="Proteomes" id="UP000541610">
    <property type="component" value="Unassembled WGS sequence"/>
</dbReference>
<name>A0A7J6N9X0_PEROL</name>
<proteinExistence type="predicted"/>